<feature type="domain" description="PAC" evidence="19">
    <location>
        <begin position="691"/>
        <end position="745"/>
    </location>
</feature>
<dbReference type="PROSITE" id="PS50112">
    <property type="entry name" value="PAS"/>
    <property type="match status" value="2"/>
</dbReference>
<dbReference type="SUPFAM" id="SSF47384">
    <property type="entry name" value="Homodimeric domain of signal transducing histidine kinase"/>
    <property type="match status" value="1"/>
</dbReference>
<evidence type="ECO:0000256" key="13">
    <source>
        <dbReference type="PROSITE-ProRule" id="PRU00169"/>
    </source>
</evidence>
<evidence type="ECO:0000256" key="8">
    <source>
        <dbReference type="ARBA" id="ARBA00022840"/>
    </source>
</evidence>
<dbReference type="NCBIfam" id="TIGR00229">
    <property type="entry name" value="sensory_box"/>
    <property type="match status" value="5"/>
</dbReference>
<dbReference type="Proteomes" id="UP000711178">
    <property type="component" value="Unassembled WGS sequence"/>
</dbReference>
<dbReference type="PANTHER" id="PTHR45339">
    <property type="entry name" value="HYBRID SIGNAL TRANSDUCTION HISTIDINE KINASE J"/>
    <property type="match status" value="1"/>
</dbReference>
<dbReference type="InterPro" id="IPR036890">
    <property type="entry name" value="HATPase_C_sf"/>
</dbReference>
<dbReference type="Pfam" id="PF00072">
    <property type="entry name" value="Response_reg"/>
    <property type="match status" value="2"/>
</dbReference>
<dbReference type="Pfam" id="PF01627">
    <property type="entry name" value="Hpt"/>
    <property type="match status" value="1"/>
</dbReference>
<dbReference type="SMART" id="SM00448">
    <property type="entry name" value="REC"/>
    <property type="match status" value="2"/>
</dbReference>
<sequence>MDGESGAQASHGRSSFALGWSLLALLAGLGLSALTAWQLARQNDADVQLAVRNATQRMARQVASRVLRYQFGLKAMRGVAMAAGERGLSRERFRDYSEGRDIATEFPGAQGFGYILRVPLRQSAAFERRMRREGMSDFRIWQLQPHQGERDVVAYIQPELGNLRAVGLDIASEPNRRAAAEQALRSGQMTMTAPIKLVQRSLAQDPAFVVLLAVYRGGVVPATGAARMEQGYGWVSVPLHMKTVMGGLEQEQGGVRVELNDVTDPARPIAVYASSTPAGQALASYSEYQLVLGRRWQLTLRAYPGFAARLQQPRPAAAGLAGAFLSLLGALLAFIWQRSHQRRMQLAATQARLATIVENSADAIIGKTLAGVITDWNRSAERMLGFSAAEAIGRPLAGLVVPQERQSQVEDILARVGRGEPVEHFATRWRRKDGSLVDVSVSISPVRDAAGEVAGASTAVRDISRQKQVEAQLHSLNSHLEELVAERGAELGKARHTLRTVVDAVPSLIGYWDRGQINRVANRAYLDWFGVAADSLPGLSLRELLGAELYRANQPYIEAALRGEPQTFERRIPGPDGRVRDALTHYLPDIVDGEVQGFYAVVHDVSELVESRDRQARARQEVDLLLSTINRQLLYSVTDADGRLLEVNDLFCCSHGYAREALLGRDLQWLDGGGQTPAFWSALSGALRRGEAWRGEMCNRASDGGLRWLDTVIAPQLGADGSLGRCVALSIDTTERRRADAELGRVNRLLSDVLGAASEISIIATDVDGVITLFNRGAERMLGYRAEELVGVSTPGRFHPAEEIAARGRELSERYGQPIEGFRIFVHESEILGADHSQWTYLRKDGSQLKISLVVTTMRDDEGRINGYLGIAVDITAQLQQQQELTVARDQLQMAADVAQLGVWSWVPADGMLNWNHRMFEIHGLAPQPEPARQELEYRSWLERLHPDDARRMEAGMMAAAAEGGAYDAAFRVVRPNGEVRQLQAGARIERDGDGRALRFTGICEDVTERQAYEATLLEAKRQAEQASIAKGQFLANMSHEIRTPMNAVLGLLQLLQRTGLDGRQRDYVEKTQAAARSLLGLLNDILDFSKIDAGKLQLDPHPFDLESLMRDLAVVLSGNHGDRNVEVLFRMDPTLPSMLYGDRLRLQQILINLAGNALKFTVAGQVVVSLSATRRGERDVVLRFEILDSGIGISAEQLNRIFEGFSQAEASTSRRFGGTGLGLVISKGLIELMGGRLQVESRPGEGSRFWFELAFGLSGGAALAASWPGDGLRVLVVDDNALAGEILLDTLSLVGWHADYANGGEEAIALARAAIAGGWRYDVVLMDWRMPGLDGVETARRMRQQAAPNHSPVIVMVTAFGREVLAGIAQQPQAPFCDVLTKPVTPQQLVDAIRRAVAGADNDLCEAMPPAAPRRLAGLRLLLVEDNALNRQVAMELLRDEGAEVALAEGGLQGVALASAADPLYDVVIMDVQMPDIDGLEATRRLRADPRCQALPILAMTANASRADRDECLAAGMDDHVGKPIDIDELVAKLQALAGWQARNTQTTGGEGEDGGSDDGPAIEALPSRLRRFGNKLKVYRAALATFRPECERLLADMERQVDKGAWPGLLVSLHALKGVAATMGATALNRQAQELSRLVKAGNPGRLAATALADRLRELERLADSSAGQLAASLPAEARSAPASGALALERDRLRDVLALLEDHNLAVIDLIEELLALELGDSEARVRQAAACVQRLQFGDAIAIVRGLVAAG</sequence>
<feature type="domain" description="Histidine kinase" evidence="16">
    <location>
        <begin position="1037"/>
        <end position="1258"/>
    </location>
</feature>
<dbReference type="InterPro" id="IPR008207">
    <property type="entry name" value="Sig_transdc_His_kin_Hpt_dom"/>
</dbReference>
<dbReference type="InterPro" id="IPR004358">
    <property type="entry name" value="Sig_transdc_His_kin-like_C"/>
</dbReference>
<evidence type="ECO:0000259" key="16">
    <source>
        <dbReference type="PROSITE" id="PS50109"/>
    </source>
</evidence>
<dbReference type="Gene3D" id="2.10.70.100">
    <property type="match status" value="1"/>
</dbReference>
<dbReference type="InterPro" id="IPR001789">
    <property type="entry name" value="Sig_transdc_resp-reg_receiver"/>
</dbReference>
<feature type="transmembrane region" description="Helical" evidence="15">
    <location>
        <begin position="20"/>
        <end position="40"/>
    </location>
</feature>
<feature type="region of interest" description="Disordered" evidence="14">
    <location>
        <begin position="1544"/>
        <end position="1563"/>
    </location>
</feature>
<keyword evidence="9 15" id="KW-1133">Transmembrane helix</keyword>
<feature type="modified residue" description="Phosphohistidine" evidence="12">
    <location>
        <position position="1616"/>
    </location>
</feature>
<feature type="modified residue" description="4-aspartylphosphate" evidence="13">
    <location>
        <position position="1472"/>
    </location>
</feature>
<dbReference type="Gene3D" id="3.30.565.10">
    <property type="entry name" value="Histidine kinase-like ATPase, C-terminal domain"/>
    <property type="match status" value="1"/>
</dbReference>
<keyword evidence="4" id="KW-1003">Cell membrane</keyword>
<comment type="caution">
    <text evidence="22">The sequence shown here is derived from an EMBL/GenBank/DDBJ whole genome shotgun (WGS) entry which is preliminary data.</text>
</comment>
<evidence type="ECO:0000256" key="6">
    <source>
        <dbReference type="ARBA" id="ARBA00022692"/>
    </source>
</evidence>
<feature type="domain" description="CHASE" evidence="20">
    <location>
        <begin position="84"/>
        <end position="250"/>
    </location>
</feature>
<dbReference type="Gene3D" id="3.40.50.2300">
    <property type="match status" value="2"/>
</dbReference>
<dbReference type="PRINTS" id="PR00344">
    <property type="entry name" value="BCTRLSENSOR"/>
</dbReference>
<dbReference type="InterPro" id="IPR036097">
    <property type="entry name" value="HisK_dim/P_sf"/>
</dbReference>
<dbReference type="SMART" id="SM01079">
    <property type="entry name" value="CHASE"/>
    <property type="match status" value="1"/>
</dbReference>
<dbReference type="Gene3D" id="3.30.450.350">
    <property type="entry name" value="CHASE domain"/>
    <property type="match status" value="1"/>
</dbReference>
<dbReference type="Gene3D" id="3.30.450.20">
    <property type="entry name" value="PAS domain"/>
    <property type="match status" value="5"/>
</dbReference>
<comment type="subcellular location">
    <subcellularLocation>
        <location evidence="2">Cell membrane</location>
        <topology evidence="2">Multi-pass membrane protein</topology>
    </subcellularLocation>
</comment>
<dbReference type="PROSITE" id="PS50839">
    <property type="entry name" value="CHASE"/>
    <property type="match status" value="1"/>
</dbReference>
<reference evidence="22 23" key="1">
    <citation type="submission" date="2021-05" db="EMBL/GenBank/DDBJ databases">
        <title>Draft Whole Genome Sequencing Of Biosensor Chromobacterium violaceum Strain CV026 Reveals A Regulatory RNA In Chromobacterium violaceum Phenotype Regulatory Network.</title>
        <authorList>
            <person name="Hong K.W."/>
            <person name="Chan K.G."/>
            <person name="Chang C.-Y."/>
        </authorList>
    </citation>
    <scope>NUCLEOTIDE SEQUENCE [LARGE SCALE GENOMIC DNA]</scope>
    <source>
        <strain evidence="22 23">ATCC 31532</strain>
    </source>
</reference>
<dbReference type="SMART" id="SM00086">
    <property type="entry name" value="PAC"/>
    <property type="match status" value="5"/>
</dbReference>
<feature type="domain" description="PAC" evidence="19">
    <location>
        <begin position="967"/>
        <end position="1019"/>
    </location>
</feature>
<evidence type="ECO:0000259" key="20">
    <source>
        <dbReference type="PROSITE" id="PS50839"/>
    </source>
</evidence>
<dbReference type="InterPro" id="IPR003661">
    <property type="entry name" value="HisK_dim/P_dom"/>
</dbReference>
<feature type="domain" description="HPt" evidence="21">
    <location>
        <begin position="1577"/>
        <end position="1675"/>
    </location>
</feature>
<evidence type="ECO:0000256" key="9">
    <source>
        <dbReference type="ARBA" id="ARBA00022989"/>
    </source>
</evidence>
<evidence type="ECO:0000256" key="15">
    <source>
        <dbReference type="SAM" id="Phobius"/>
    </source>
</evidence>
<dbReference type="CDD" id="cd00130">
    <property type="entry name" value="PAS"/>
    <property type="match status" value="5"/>
</dbReference>
<dbReference type="SUPFAM" id="SSF55785">
    <property type="entry name" value="PYP-like sensor domain (PAS domain)"/>
    <property type="match status" value="5"/>
</dbReference>
<keyword evidence="23" id="KW-1185">Reference proteome</keyword>
<feature type="domain" description="PAC" evidence="19">
    <location>
        <begin position="835"/>
        <end position="887"/>
    </location>
</feature>
<organism evidence="22 23">
    <name type="scientific">Chromobacterium subtsugae</name>
    <dbReference type="NCBI Taxonomy" id="251747"/>
    <lineage>
        <taxon>Bacteria</taxon>
        <taxon>Pseudomonadati</taxon>
        <taxon>Pseudomonadota</taxon>
        <taxon>Betaproteobacteria</taxon>
        <taxon>Neisseriales</taxon>
        <taxon>Chromobacteriaceae</taxon>
        <taxon>Chromobacterium</taxon>
    </lineage>
</organism>
<keyword evidence="7" id="KW-0547">Nucleotide-binding</keyword>
<dbReference type="SMART" id="SM00387">
    <property type="entry name" value="HATPase_c"/>
    <property type="match status" value="1"/>
</dbReference>
<evidence type="ECO:0000256" key="4">
    <source>
        <dbReference type="ARBA" id="ARBA00022475"/>
    </source>
</evidence>
<dbReference type="PROSITE" id="PS50109">
    <property type="entry name" value="HIS_KIN"/>
    <property type="match status" value="1"/>
</dbReference>
<dbReference type="Pfam" id="PF02518">
    <property type="entry name" value="HATPase_c"/>
    <property type="match status" value="1"/>
</dbReference>
<dbReference type="SMART" id="SM00073">
    <property type="entry name" value="HPT"/>
    <property type="match status" value="1"/>
</dbReference>
<evidence type="ECO:0000259" key="19">
    <source>
        <dbReference type="PROSITE" id="PS50113"/>
    </source>
</evidence>
<dbReference type="InterPro" id="IPR013767">
    <property type="entry name" value="PAS_fold"/>
</dbReference>
<dbReference type="InterPro" id="IPR035965">
    <property type="entry name" value="PAS-like_dom_sf"/>
</dbReference>
<dbReference type="InterPro" id="IPR000700">
    <property type="entry name" value="PAS-assoc_C"/>
</dbReference>
<evidence type="ECO:0000256" key="3">
    <source>
        <dbReference type="ARBA" id="ARBA00012438"/>
    </source>
</evidence>
<dbReference type="Pfam" id="PF08448">
    <property type="entry name" value="PAS_4"/>
    <property type="match status" value="2"/>
</dbReference>
<evidence type="ECO:0000313" key="23">
    <source>
        <dbReference type="Proteomes" id="UP000711178"/>
    </source>
</evidence>
<dbReference type="CDD" id="cd16922">
    <property type="entry name" value="HATPase_EvgS-ArcB-TorS-like"/>
    <property type="match status" value="1"/>
</dbReference>
<comment type="catalytic activity">
    <reaction evidence="1">
        <text>ATP + protein L-histidine = ADP + protein N-phospho-L-histidine.</text>
        <dbReference type="EC" id="2.7.13.3"/>
    </reaction>
</comment>
<evidence type="ECO:0000256" key="5">
    <source>
        <dbReference type="ARBA" id="ARBA00022553"/>
    </source>
</evidence>
<dbReference type="PROSITE" id="PS50894">
    <property type="entry name" value="HPT"/>
    <property type="match status" value="1"/>
</dbReference>
<dbReference type="Gene3D" id="1.10.287.130">
    <property type="match status" value="1"/>
</dbReference>
<dbReference type="SUPFAM" id="SSF47226">
    <property type="entry name" value="Histidine-containing phosphotransfer domain, HPT domain"/>
    <property type="match status" value="1"/>
</dbReference>
<protein>
    <recommendedName>
        <fullName evidence="3">histidine kinase</fullName>
        <ecNumber evidence="3">2.7.13.3</ecNumber>
    </recommendedName>
</protein>
<dbReference type="InterPro" id="IPR001610">
    <property type="entry name" value="PAC"/>
</dbReference>
<keyword evidence="11 15" id="KW-0472">Membrane</keyword>
<dbReference type="Pfam" id="PF08447">
    <property type="entry name" value="PAS_3"/>
    <property type="match status" value="1"/>
</dbReference>
<dbReference type="InterPro" id="IPR006189">
    <property type="entry name" value="CHASE_dom"/>
</dbReference>
<dbReference type="InterPro" id="IPR042240">
    <property type="entry name" value="CHASE_sf"/>
</dbReference>
<keyword evidence="5 13" id="KW-0597">Phosphoprotein</keyword>
<dbReference type="Pfam" id="PF13426">
    <property type="entry name" value="PAS_9"/>
    <property type="match status" value="1"/>
</dbReference>
<evidence type="ECO:0000256" key="2">
    <source>
        <dbReference type="ARBA" id="ARBA00004651"/>
    </source>
</evidence>
<dbReference type="Pfam" id="PF03924">
    <property type="entry name" value="CHASE"/>
    <property type="match status" value="1"/>
</dbReference>
<dbReference type="InterPro" id="IPR036641">
    <property type="entry name" value="HPT_dom_sf"/>
</dbReference>
<dbReference type="EC" id="2.7.13.3" evidence="3"/>
<feature type="domain" description="PAS" evidence="18">
    <location>
        <begin position="746"/>
        <end position="791"/>
    </location>
</feature>
<dbReference type="RefSeq" id="WP_196250038.1">
    <property type="nucleotide sequence ID" value="NZ_JAHCDJ010000005.1"/>
</dbReference>
<feature type="domain" description="Response regulatory" evidence="17">
    <location>
        <begin position="1421"/>
        <end position="1539"/>
    </location>
</feature>
<evidence type="ECO:0000256" key="11">
    <source>
        <dbReference type="ARBA" id="ARBA00023136"/>
    </source>
</evidence>
<proteinExistence type="predicted"/>
<dbReference type="SUPFAM" id="SSF52172">
    <property type="entry name" value="CheY-like"/>
    <property type="match status" value="2"/>
</dbReference>
<feature type="domain" description="PAC" evidence="19">
    <location>
        <begin position="423"/>
        <end position="475"/>
    </location>
</feature>
<dbReference type="CDD" id="cd17546">
    <property type="entry name" value="REC_hyHK_CKI1_RcsC-like"/>
    <property type="match status" value="2"/>
</dbReference>
<dbReference type="InterPro" id="IPR003594">
    <property type="entry name" value="HATPase_dom"/>
</dbReference>
<feature type="domain" description="Response regulatory" evidence="17">
    <location>
        <begin position="1274"/>
        <end position="1398"/>
    </location>
</feature>
<dbReference type="InterPro" id="IPR005467">
    <property type="entry name" value="His_kinase_dom"/>
</dbReference>
<dbReference type="Gene3D" id="1.20.120.160">
    <property type="entry name" value="HPT domain"/>
    <property type="match status" value="1"/>
</dbReference>
<evidence type="ECO:0000256" key="10">
    <source>
        <dbReference type="ARBA" id="ARBA00023012"/>
    </source>
</evidence>
<accession>A0ABS7FB04</accession>
<keyword evidence="6 15" id="KW-0812">Transmembrane</keyword>
<dbReference type="Pfam" id="PF00512">
    <property type="entry name" value="HisKA"/>
    <property type="match status" value="1"/>
</dbReference>
<feature type="domain" description="PAS" evidence="18">
    <location>
        <begin position="349"/>
        <end position="420"/>
    </location>
</feature>
<dbReference type="PROSITE" id="PS50113">
    <property type="entry name" value="PAC"/>
    <property type="match status" value="4"/>
</dbReference>
<dbReference type="CDD" id="cd00082">
    <property type="entry name" value="HisKA"/>
    <property type="match status" value="1"/>
</dbReference>
<dbReference type="PROSITE" id="PS50110">
    <property type="entry name" value="RESPONSE_REGULATORY"/>
    <property type="match status" value="2"/>
</dbReference>
<dbReference type="SUPFAM" id="SSF55874">
    <property type="entry name" value="ATPase domain of HSP90 chaperone/DNA topoisomerase II/histidine kinase"/>
    <property type="match status" value="1"/>
</dbReference>
<dbReference type="SMART" id="SM00091">
    <property type="entry name" value="PAS"/>
    <property type="match status" value="4"/>
</dbReference>
<evidence type="ECO:0000256" key="14">
    <source>
        <dbReference type="SAM" id="MobiDB-lite"/>
    </source>
</evidence>
<evidence type="ECO:0000313" key="22">
    <source>
        <dbReference type="EMBL" id="MBW8287262.1"/>
    </source>
</evidence>
<evidence type="ECO:0000256" key="7">
    <source>
        <dbReference type="ARBA" id="ARBA00022741"/>
    </source>
</evidence>
<dbReference type="Pfam" id="PF00989">
    <property type="entry name" value="PAS"/>
    <property type="match status" value="1"/>
</dbReference>
<evidence type="ECO:0000259" key="21">
    <source>
        <dbReference type="PROSITE" id="PS50894"/>
    </source>
</evidence>
<dbReference type="PANTHER" id="PTHR45339:SF1">
    <property type="entry name" value="HYBRID SIGNAL TRANSDUCTION HISTIDINE KINASE J"/>
    <property type="match status" value="1"/>
</dbReference>
<feature type="transmembrane region" description="Helical" evidence="15">
    <location>
        <begin position="316"/>
        <end position="336"/>
    </location>
</feature>
<evidence type="ECO:0000256" key="12">
    <source>
        <dbReference type="PROSITE-ProRule" id="PRU00110"/>
    </source>
</evidence>
<evidence type="ECO:0000256" key="1">
    <source>
        <dbReference type="ARBA" id="ARBA00000085"/>
    </source>
</evidence>
<evidence type="ECO:0000259" key="17">
    <source>
        <dbReference type="PROSITE" id="PS50110"/>
    </source>
</evidence>
<keyword evidence="8" id="KW-0067">ATP-binding</keyword>
<dbReference type="InterPro" id="IPR000014">
    <property type="entry name" value="PAS"/>
</dbReference>
<dbReference type="InterPro" id="IPR011006">
    <property type="entry name" value="CheY-like_superfamily"/>
</dbReference>
<feature type="modified residue" description="4-aspartylphosphate" evidence="13">
    <location>
        <position position="1328"/>
    </location>
</feature>
<evidence type="ECO:0000259" key="18">
    <source>
        <dbReference type="PROSITE" id="PS50112"/>
    </source>
</evidence>
<name>A0ABS7FB04_9NEIS</name>
<dbReference type="EMBL" id="JAHDTB010000004">
    <property type="protein sequence ID" value="MBW8287262.1"/>
    <property type="molecule type" value="Genomic_DNA"/>
</dbReference>
<keyword evidence="10" id="KW-0902">Two-component regulatory system</keyword>
<dbReference type="InterPro" id="IPR013656">
    <property type="entry name" value="PAS_4"/>
</dbReference>
<dbReference type="InterPro" id="IPR013655">
    <property type="entry name" value="PAS_fold_3"/>
</dbReference>
<gene>
    <name evidence="22" type="ORF">KIF53_06435</name>
</gene>
<dbReference type="SMART" id="SM00388">
    <property type="entry name" value="HisKA"/>
    <property type="match status" value="1"/>
</dbReference>